<gene>
    <name evidence="2" type="ORF">SORBI_3009G142700</name>
</gene>
<feature type="signal peptide" evidence="1">
    <location>
        <begin position="1"/>
        <end position="22"/>
    </location>
</feature>
<reference evidence="2 3" key="1">
    <citation type="journal article" date="2009" name="Nature">
        <title>The Sorghum bicolor genome and the diversification of grasses.</title>
        <authorList>
            <person name="Paterson A.H."/>
            <person name="Bowers J.E."/>
            <person name="Bruggmann R."/>
            <person name="Dubchak I."/>
            <person name="Grimwood J."/>
            <person name="Gundlach H."/>
            <person name="Haberer G."/>
            <person name="Hellsten U."/>
            <person name="Mitros T."/>
            <person name="Poliakov A."/>
            <person name="Schmutz J."/>
            <person name="Spannagl M."/>
            <person name="Tang H."/>
            <person name="Wang X."/>
            <person name="Wicker T."/>
            <person name="Bharti A.K."/>
            <person name="Chapman J."/>
            <person name="Feltus F.A."/>
            <person name="Gowik U."/>
            <person name="Grigoriev I.V."/>
            <person name="Lyons E."/>
            <person name="Maher C.A."/>
            <person name="Martis M."/>
            <person name="Narechania A."/>
            <person name="Otillar R.P."/>
            <person name="Penning B.W."/>
            <person name="Salamov A.A."/>
            <person name="Wang Y."/>
            <person name="Zhang L."/>
            <person name="Carpita N.C."/>
            <person name="Freeling M."/>
            <person name="Gingle A.R."/>
            <person name="Hash C.T."/>
            <person name="Keller B."/>
            <person name="Klein P."/>
            <person name="Kresovich S."/>
            <person name="McCann M.C."/>
            <person name="Ming R."/>
            <person name="Peterson D.G."/>
            <person name="Mehboob-ur-Rahman"/>
            <person name="Ware D."/>
            <person name="Westhoff P."/>
            <person name="Mayer K.F."/>
            <person name="Messing J."/>
            <person name="Rokhsar D.S."/>
        </authorList>
    </citation>
    <scope>NUCLEOTIDE SEQUENCE [LARGE SCALE GENOMIC DNA]</scope>
    <source>
        <strain evidence="3">cv. BTx623</strain>
    </source>
</reference>
<name>A0A1B6P8P2_SORBI</name>
<feature type="chain" id="PRO_5008588623" description="SCP domain-containing protein" evidence="1">
    <location>
        <begin position="23"/>
        <end position="154"/>
    </location>
</feature>
<proteinExistence type="predicted"/>
<organism evidence="2 3">
    <name type="scientific">Sorghum bicolor</name>
    <name type="common">Sorghum</name>
    <name type="synonym">Sorghum vulgare</name>
    <dbReference type="NCBI Taxonomy" id="4558"/>
    <lineage>
        <taxon>Eukaryota</taxon>
        <taxon>Viridiplantae</taxon>
        <taxon>Streptophyta</taxon>
        <taxon>Embryophyta</taxon>
        <taxon>Tracheophyta</taxon>
        <taxon>Spermatophyta</taxon>
        <taxon>Magnoliopsida</taxon>
        <taxon>Liliopsida</taxon>
        <taxon>Poales</taxon>
        <taxon>Poaceae</taxon>
        <taxon>PACMAD clade</taxon>
        <taxon>Panicoideae</taxon>
        <taxon>Andropogonodae</taxon>
        <taxon>Andropogoneae</taxon>
        <taxon>Sorghinae</taxon>
        <taxon>Sorghum</taxon>
    </lineage>
</organism>
<dbReference type="EMBL" id="CM000768">
    <property type="protein sequence ID" value="KXG22033.1"/>
    <property type="molecule type" value="Genomic_DNA"/>
</dbReference>
<accession>A0A1B6P8P2</accession>
<reference evidence="3" key="2">
    <citation type="journal article" date="2018" name="Plant J.">
        <title>The Sorghum bicolor reference genome: improved assembly, gene annotations, a transcriptome atlas, and signatures of genome organization.</title>
        <authorList>
            <person name="McCormick R.F."/>
            <person name="Truong S.K."/>
            <person name="Sreedasyam A."/>
            <person name="Jenkins J."/>
            <person name="Shu S."/>
            <person name="Sims D."/>
            <person name="Kennedy M."/>
            <person name="Amirebrahimi M."/>
            <person name="Weers B.D."/>
            <person name="McKinley B."/>
            <person name="Mattison A."/>
            <person name="Morishige D.T."/>
            <person name="Grimwood J."/>
            <person name="Schmutz J."/>
            <person name="Mullet J.E."/>
        </authorList>
    </citation>
    <scope>NUCLEOTIDE SEQUENCE [LARGE SCALE GENOMIC DNA]</scope>
    <source>
        <strain evidence="3">cv. BTx623</strain>
    </source>
</reference>
<dbReference type="Proteomes" id="UP000000768">
    <property type="component" value="Chromosome 9"/>
</dbReference>
<evidence type="ECO:0000313" key="3">
    <source>
        <dbReference type="Proteomes" id="UP000000768"/>
    </source>
</evidence>
<protein>
    <recommendedName>
        <fullName evidence="4">SCP domain-containing protein</fullName>
    </recommendedName>
</protein>
<keyword evidence="1" id="KW-0732">Signal</keyword>
<evidence type="ECO:0000256" key="1">
    <source>
        <dbReference type="SAM" id="SignalP"/>
    </source>
</evidence>
<evidence type="ECO:0000313" key="2">
    <source>
        <dbReference type="EMBL" id="KXG22033.1"/>
    </source>
</evidence>
<dbReference type="InParanoid" id="A0A1B6P8P2"/>
<dbReference type="Gramene" id="KXG22033">
    <property type="protein sequence ID" value="KXG22033"/>
    <property type="gene ID" value="SORBI_3009G142700"/>
</dbReference>
<keyword evidence="3" id="KW-1185">Reference proteome</keyword>
<dbReference type="AlphaFoldDB" id="A0A1B6P8P2"/>
<sequence>MFAWPLLAALLLPVFLLAAASTADSKVRDHRFDAVHYNLGSISIDALLDSRPIHNVTAVQYRWAAGHSTTGRQCTILTGSRFLDARRHEENCGRQGRVCQNRLGPHLFCQINFIKTWIAFFSSSYYFRNWQKITNDKYILQNSHTQITLADCIA</sequence>
<evidence type="ECO:0008006" key="4">
    <source>
        <dbReference type="Google" id="ProtNLM"/>
    </source>
</evidence>